<evidence type="ECO:0000256" key="15">
    <source>
        <dbReference type="PIRSR" id="PIRSR028980-1"/>
    </source>
</evidence>
<accession>A0A1E4T3A2</accession>
<evidence type="ECO:0000259" key="17">
    <source>
        <dbReference type="Pfam" id="PF04446"/>
    </source>
</evidence>
<dbReference type="PANTHER" id="PTHR12729:SF6">
    <property type="entry name" value="TRNA(HIS) GUANYLYLTRANSFERASE-RELATED"/>
    <property type="match status" value="1"/>
</dbReference>
<comment type="similarity">
    <text evidence="2 14">Belongs to the tRNA(His) guanylyltransferase family.</text>
</comment>
<dbReference type="GO" id="GO:0006400">
    <property type="term" value="P:tRNA modification"/>
    <property type="evidence" value="ECO:0007669"/>
    <property type="project" value="UniProtKB-UniRule"/>
</dbReference>
<keyword evidence="20" id="KW-1185">Reference proteome</keyword>
<proteinExistence type="inferred from homology"/>
<evidence type="ECO:0000256" key="1">
    <source>
        <dbReference type="ARBA" id="ARBA00002939"/>
    </source>
</evidence>
<evidence type="ECO:0000256" key="12">
    <source>
        <dbReference type="ARBA" id="ARBA00032480"/>
    </source>
</evidence>
<dbReference type="Gene3D" id="3.30.70.3000">
    <property type="match status" value="1"/>
</dbReference>
<evidence type="ECO:0000313" key="19">
    <source>
        <dbReference type="EMBL" id="ODV86201.1"/>
    </source>
</evidence>
<name>A0A1E4T3A2_9ASCO</name>
<evidence type="ECO:0000256" key="3">
    <source>
        <dbReference type="ARBA" id="ARBA00012511"/>
    </source>
</evidence>
<dbReference type="PIRSF" id="PIRSF028980">
    <property type="entry name" value="tRNAHis_guanylyltransferase"/>
    <property type="match status" value="1"/>
</dbReference>
<evidence type="ECO:0000256" key="5">
    <source>
        <dbReference type="ARBA" id="ARBA00022679"/>
    </source>
</evidence>
<keyword evidence="9 14" id="KW-0547">Nucleotide-binding</keyword>
<keyword evidence="10 14" id="KW-0460">Magnesium</keyword>
<feature type="binding site" evidence="16">
    <location>
        <position position="29"/>
    </location>
    <ligand>
        <name>Mg(2+)</name>
        <dbReference type="ChEBI" id="CHEBI:18420"/>
        <label>2</label>
        <note>catalytic</note>
    </ligand>
</feature>
<dbReference type="InterPro" id="IPR038469">
    <property type="entry name" value="tRNAHis_GuaTrfase_Thg1_sf"/>
</dbReference>
<dbReference type="AlphaFoldDB" id="A0A1E4T3A2"/>
<sequence length="273" mass="32777">MANSRYEYVRTFERESKLLPSTYIVIRIDGRSFHKFSNEYQFEKPNDLKALKVMNLSALKLMQLIPDILLAYGDSDEYSFLLRKDCELFERREFKLITTFSSLFSANYQYYWNVIMVDKPLNVDRLPTFDARAVCYPNEKTVRDYFSWRQVDCHINNLYNTTFWNLVLKGNLSNQQAENKLIGTLSSDKNEILFKQFGINYNDEPDIFKKGTIYVKHFENYNNNDDDNNNNNHDLSKRQMDRFMKKLKKCEIVELHCDLIKDEFWDNRPWLLM</sequence>
<keyword evidence="11 14" id="KW-0342">GTP-binding</keyword>
<feature type="binding site" evidence="16">
    <location>
        <position position="76"/>
    </location>
    <ligand>
        <name>Mg(2+)</name>
        <dbReference type="ChEBI" id="CHEBI:18420"/>
        <label>1</label>
        <note>catalytic</note>
    </ligand>
</feature>
<comment type="cofactor">
    <cofactor evidence="16">
        <name>Mg(2+)</name>
        <dbReference type="ChEBI" id="CHEBI:18420"/>
    </cofactor>
    <text evidence="16">Binds 2 magnesium ions per subunit.</text>
</comment>
<evidence type="ECO:0000313" key="20">
    <source>
        <dbReference type="Proteomes" id="UP000094801"/>
    </source>
</evidence>
<dbReference type="Pfam" id="PF04446">
    <property type="entry name" value="Thg1"/>
    <property type="match status" value="1"/>
</dbReference>
<keyword evidence="7 14" id="KW-0548">Nucleotidyltransferase</keyword>
<comment type="catalytic activity">
    <reaction evidence="13 14">
        <text>a 5'-end ribonucleotide-tRNA(His) + GTP + ATP + H2O = a 5'-end phospho-guanosine-ribonucleotide-tRNA(His) + AMP + 2 diphosphate + H(+)</text>
        <dbReference type="Rhea" id="RHEA:54564"/>
        <dbReference type="Rhea" id="RHEA-COMP:14193"/>
        <dbReference type="Rhea" id="RHEA-COMP:14917"/>
        <dbReference type="ChEBI" id="CHEBI:15377"/>
        <dbReference type="ChEBI" id="CHEBI:15378"/>
        <dbReference type="ChEBI" id="CHEBI:30616"/>
        <dbReference type="ChEBI" id="CHEBI:33019"/>
        <dbReference type="ChEBI" id="CHEBI:37565"/>
        <dbReference type="ChEBI" id="CHEBI:138282"/>
        <dbReference type="ChEBI" id="CHEBI:141847"/>
        <dbReference type="ChEBI" id="CHEBI:456215"/>
        <dbReference type="EC" id="2.7.7.79"/>
    </reaction>
</comment>
<comment type="function">
    <text evidence="1 14">Adds a GMP to the 5'-end of tRNA(His) after transcription and RNase P cleavage.</text>
</comment>
<dbReference type="InterPro" id="IPR007537">
    <property type="entry name" value="tRNAHis_GuaTrfase_Thg1"/>
</dbReference>
<evidence type="ECO:0000256" key="4">
    <source>
        <dbReference type="ARBA" id="ARBA00015443"/>
    </source>
</evidence>
<evidence type="ECO:0000256" key="6">
    <source>
        <dbReference type="ARBA" id="ARBA00022694"/>
    </source>
</evidence>
<evidence type="ECO:0000256" key="7">
    <source>
        <dbReference type="ARBA" id="ARBA00022695"/>
    </source>
</evidence>
<evidence type="ECO:0000256" key="8">
    <source>
        <dbReference type="ARBA" id="ARBA00022723"/>
    </source>
</evidence>
<organism evidence="19 20">
    <name type="scientific">[Candida] arabinofermentans NRRL YB-2248</name>
    <dbReference type="NCBI Taxonomy" id="983967"/>
    <lineage>
        <taxon>Eukaryota</taxon>
        <taxon>Fungi</taxon>
        <taxon>Dikarya</taxon>
        <taxon>Ascomycota</taxon>
        <taxon>Saccharomycotina</taxon>
        <taxon>Pichiomycetes</taxon>
        <taxon>Pichiales</taxon>
        <taxon>Pichiaceae</taxon>
        <taxon>Ogataea</taxon>
        <taxon>Ogataea/Candida clade</taxon>
    </lineage>
</organism>
<dbReference type="EC" id="2.7.7.79" evidence="3 14"/>
<feature type="binding site" evidence="16">
    <location>
        <position position="76"/>
    </location>
    <ligand>
        <name>Mg(2+)</name>
        <dbReference type="ChEBI" id="CHEBI:18420"/>
        <label>2</label>
        <note>catalytic</note>
    </ligand>
</feature>
<evidence type="ECO:0000256" key="2">
    <source>
        <dbReference type="ARBA" id="ARBA00010113"/>
    </source>
</evidence>
<dbReference type="EMBL" id="KV453850">
    <property type="protein sequence ID" value="ODV86201.1"/>
    <property type="molecule type" value="Genomic_DNA"/>
</dbReference>
<feature type="domain" description="Thg1 C-terminal" evidence="18">
    <location>
        <begin position="140"/>
        <end position="261"/>
    </location>
</feature>
<feature type="binding site" evidence="16">
    <location>
        <position position="29"/>
    </location>
    <ligand>
        <name>Mg(2+)</name>
        <dbReference type="ChEBI" id="CHEBI:18420"/>
        <label>1</label>
        <note>catalytic</note>
    </ligand>
</feature>
<dbReference type="InterPro" id="IPR024956">
    <property type="entry name" value="tRNAHis_GuaTrfase_cat"/>
</dbReference>
<keyword evidence="6 14" id="KW-0819">tRNA processing</keyword>
<protein>
    <recommendedName>
        <fullName evidence="4 14">tRNA(His) guanylyltransferase</fullName>
        <ecNumber evidence="3 14">2.7.7.79</ecNumber>
    </recommendedName>
    <alternativeName>
        <fullName evidence="12 14">tRNA-histidine guanylyltransferase</fullName>
    </alternativeName>
</protein>
<feature type="domain" description="tRNAHis guanylyltransferase catalytic" evidence="17">
    <location>
        <begin position="6"/>
        <end position="137"/>
    </location>
</feature>
<evidence type="ECO:0000256" key="10">
    <source>
        <dbReference type="ARBA" id="ARBA00022842"/>
    </source>
</evidence>
<evidence type="ECO:0000256" key="14">
    <source>
        <dbReference type="PIRNR" id="PIRNR028980"/>
    </source>
</evidence>
<feature type="binding site" evidence="15">
    <location>
        <begin position="75"/>
        <end position="76"/>
    </location>
    <ligand>
        <name>GTP</name>
        <dbReference type="ChEBI" id="CHEBI:37565"/>
    </ligand>
</feature>
<gene>
    <name evidence="19" type="ORF">CANARDRAFT_197154</name>
</gene>
<feature type="binding site" evidence="15">
    <location>
        <begin position="29"/>
        <end position="34"/>
    </location>
    <ligand>
        <name>GTP</name>
        <dbReference type="ChEBI" id="CHEBI:37565"/>
    </ligand>
</feature>
<feature type="binding site" evidence="16">
    <location>
        <position position="30"/>
    </location>
    <ligand>
        <name>Mg(2+)</name>
        <dbReference type="ChEBI" id="CHEBI:18420"/>
        <label>1</label>
        <note>catalytic</note>
    </ligand>
</feature>
<evidence type="ECO:0000256" key="9">
    <source>
        <dbReference type="ARBA" id="ARBA00022741"/>
    </source>
</evidence>
<dbReference type="STRING" id="983967.A0A1E4T3A2"/>
<evidence type="ECO:0000256" key="13">
    <source>
        <dbReference type="ARBA" id="ARBA00047281"/>
    </source>
</evidence>
<dbReference type="OrthoDB" id="62560at2759"/>
<evidence type="ECO:0000256" key="11">
    <source>
        <dbReference type="ARBA" id="ARBA00023134"/>
    </source>
</evidence>
<evidence type="ECO:0000256" key="16">
    <source>
        <dbReference type="PIRSR" id="PIRSR028980-2"/>
    </source>
</evidence>
<dbReference type="GO" id="GO:0000287">
    <property type="term" value="F:magnesium ion binding"/>
    <property type="evidence" value="ECO:0007669"/>
    <property type="project" value="UniProtKB-UniRule"/>
</dbReference>
<dbReference type="GO" id="GO:0005525">
    <property type="term" value="F:GTP binding"/>
    <property type="evidence" value="ECO:0007669"/>
    <property type="project" value="UniProtKB-UniRule"/>
</dbReference>
<keyword evidence="8 14" id="KW-0479">Metal-binding</keyword>
<reference evidence="20" key="1">
    <citation type="submission" date="2016-04" db="EMBL/GenBank/DDBJ databases">
        <title>Comparative genomics of biotechnologically important yeasts.</title>
        <authorList>
            <consortium name="DOE Joint Genome Institute"/>
            <person name="Riley R."/>
            <person name="Haridas S."/>
            <person name="Wolfe K.H."/>
            <person name="Lopes M.R."/>
            <person name="Hittinger C.T."/>
            <person name="Goker M."/>
            <person name="Salamov A."/>
            <person name="Wisecaver J."/>
            <person name="Long T.M."/>
            <person name="Aerts A.L."/>
            <person name="Barry K."/>
            <person name="Choi C."/>
            <person name="Clum A."/>
            <person name="Coughlan A.Y."/>
            <person name="Deshpande S."/>
            <person name="Douglass A.P."/>
            <person name="Hanson S.J."/>
            <person name="Klenk H.-P."/>
            <person name="Labutti K."/>
            <person name="Lapidus A."/>
            <person name="Lindquist E."/>
            <person name="Lipzen A."/>
            <person name="Meier-Kolthoff J.P."/>
            <person name="Ohm R.A."/>
            <person name="Otillar R.P."/>
            <person name="Pangilinan J."/>
            <person name="Peng Y."/>
            <person name="Rokas A."/>
            <person name="Rosa C.A."/>
            <person name="Scheuner C."/>
            <person name="Sibirny A.A."/>
            <person name="Slot J.C."/>
            <person name="Stielow J.B."/>
            <person name="Sun H."/>
            <person name="Kurtzman C.P."/>
            <person name="Blackwell M."/>
            <person name="Grigoriev I.V."/>
            <person name="Jeffries T.W."/>
        </authorList>
    </citation>
    <scope>NUCLEOTIDE SEQUENCE [LARGE SCALE GENOMIC DNA]</scope>
    <source>
        <strain evidence="20">NRRL YB-2248</strain>
    </source>
</reference>
<evidence type="ECO:0000259" key="18">
    <source>
        <dbReference type="Pfam" id="PF14413"/>
    </source>
</evidence>
<dbReference type="FunFam" id="3.30.70.3000:FF:000001">
    <property type="entry name" value="tRNA(His) guanylyltransferase"/>
    <property type="match status" value="1"/>
</dbReference>
<dbReference type="Pfam" id="PF14413">
    <property type="entry name" value="Thg1C"/>
    <property type="match status" value="1"/>
</dbReference>
<dbReference type="PANTHER" id="PTHR12729">
    <property type="entry name" value="TRNA(HIS) GUANYLYLTRANSFERASE-RELATED"/>
    <property type="match status" value="1"/>
</dbReference>
<keyword evidence="5 14" id="KW-0808">Transferase</keyword>
<dbReference type="GO" id="GO:0008193">
    <property type="term" value="F:tRNA guanylyltransferase activity"/>
    <property type="evidence" value="ECO:0007669"/>
    <property type="project" value="UniProtKB-UniRule"/>
</dbReference>
<dbReference type="Proteomes" id="UP000094801">
    <property type="component" value="Unassembled WGS sequence"/>
</dbReference>
<dbReference type="InterPro" id="IPR025845">
    <property type="entry name" value="Thg1_C_dom"/>
</dbReference>